<gene>
    <name evidence="1" type="primary">BEM3</name>
    <name evidence="1" type="ORF">M8818_001664</name>
</gene>
<evidence type="ECO:0000313" key="1">
    <source>
        <dbReference type="EMBL" id="KAK8216701.1"/>
    </source>
</evidence>
<organism evidence="1 2">
    <name type="scientific">Zalaria obscura</name>
    <dbReference type="NCBI Taxonomy" id="2024903"/>
    <lineage>
        <taxon>Eukaryota</taxon>
        <taxon>Fungi</taxon>
        <taxon>Dikarya</taxon>
        <taxon>Ascomycota</taxon>
        <taxon>Pezizomycotina</taxon>
        <taxon>Dothideomycetes</taxon>
        <taxon>Dothideomycetidae</taxon>
        <taxon>Dothideales</taxon>
        <taxon>Zalariaceae</taxon>
        <taxon>Zalaria</taxon>
    </lineage>
</organism>
<dbReference type="Proteomes" id="UP001320706">
    <property type="component" value="Unassembled WGS sequence"/>
</dbReference>
<comment type="caution">
    <text evidence="1">The sequence shown here is derived from an EMBL/GenBank/DDBJ whole genome shotgun (WGS) entry which is preliminary data.</text>
</comment>
<dbReference type="EMBL" id="JAMKPW020000007">
    <property type="protein sequence ID" value="KAK8216701.1"/>
    <property type="molecule type" value="Genomic_DNA"/>
</dbReference>
<proteinExistence type="predicted"/>
<sequence length="1484" mass="160732">MSQHVDNHLPQDASAAGGQTKSAASALQRTAAPNDSTRSYTVNRQASLRKRPTPPSLSNQQLKPSPSSSSPPLPSSSSPPLPARNFGPSGRPRRVSGKEGIDKAFDELKAAASRDAIRELHVARSRSKEVVRSNSVKAPPQTKAPELPSPRLPQNMASTSRPNWHDGRTSGVQRTTSVESSISTAHSFRANASHSHSASQDSTALPDTSSLIAAAGSAEAAIHKLLLEKQSVSAQNAQLWRMVEKQRAMILGFTKDLERAQKDKERYRKKLKDNLVQSASTASLPGASQRISAVSERENSQSPAFSEALEESAEAQMRIDSVPQSRKNSDTSDGPALLDPLRAEPSMHAYKLPGPSPLATPHFQFIEPSIEAESRKAPKSPALRPPTLPATLASKVAPQSENTVLIGATTIPNSTSPPPSSPYMHTSSPPQSPRTPHQMPSPKAFSSPKDRFNQASRKAPPAPLNLAQSRPEAQDTAIVDASDSDYEDEITPGMMRRGRRKTREEDDREREEMAIKEQESRSKSKKDKKSKSKAPGEQRSTPENDDTNDGAAYLSDASSPPGSPGQPQVAQVQTYQSLNSLTSMVRTPTEVSIPAAAKRTLVAPSVLSPGLPMSPRPGDRPLGSPMPRAVKVVQSATGIPMSPSAGGLPLSPRAPRQPIPLPPQTPLSISSPHLARAESYHKQAHSTSIADRLAPNASLSFEQDRALIMNTPRTPGDIYRGLVSDQYPDLLLPPNALPSIYVKVDSSRLRPSRHSYIASKQHEDNLVFTLAVYARSDNAQIWRVEKTLVALAALDQQLKASSEFRTKLPDRGLFTGHAPARMDARRSALSAYFEKMLDTPMDEKAGSLVCSFFSTDAIAAEGTDYFSASQTAIGSLEVPVPKPRLRKDGYLTKRGKNFGGWKARYFVLDGPTLKYFEAPGGAQLGSIKLQNAQIGKQSQSTSQQSDEDADNQYRHAFLILEPKRKDSSSLVRHVLCAEDDEERDAWVESLLQYVESKPQEEPAKRVAASNSVISATKSPRLQKSMGDLNRPTSHGTDSSRSGNDSLRSVAYNNTVAAEAPVIGPGTLPSTNTPSPPITTSEAEDNYSVGHPAISAPSNAQVIQDAGSWGNKSFSAAPAPTPGKDKKRSIFGFRGRSSSDIQSGHQSKDSSSQVHSGPTCSGRRVFGASLAEAVEFAPPLDVPAHLPGVVYRCIEYLTAKNAASEEGIFRLSGSNIVIKALRERFDAEGDVNLVTDGQYYDVHAVASLLKLYLRELPATILTRELHLEFLKCLDVAEEQAKIEAFNVLVNRLPRANRELLDALSSYLREIVDNETVNKMTVRNVGIVFSPTLNIPAPLISLFVTDYGPIFGPPLSITTTSPLLSNEFTNSKFSDELRSPRKQMFSDLPTPAYHQTSFNPAQPYGSLTNQVNAAKSAYDTGFIPMQPTYEQPSRSADGGYASLNDALSQQPNGYGLHDTGVNGRDRLVRRESSQYLQQLREGAGSF</sequence>
<keyword evidence="2" id="KW-1185">Reference proteome</keyword>
<name>A0ACC3SIZ9_9PEZI</name>
<protein>
    <submittedName>
        <fullName evidence="1">Rho GTPase activating protein</fullName>
    </submittedName>
</protein>
<reference evidence="1" key="1">
    <citation type="submission" date="2024-02" db="EMBL/GenBank/DDBJ databases">
        <title>Metagenome Assembled Genome of Zalaria obscura JY119.</title>
        <authorList>
            <person name="Vighnesh L."/>
            <person name="Jagadeeshwari U."/>
            <person name="Venkata Ramana C."/>
            <person name="Sasikala C."/>
        </authorList>
    </citation>
    <scope>NUCLEOTIDE SEQUENCE</scope>
    <source>
        <strain evidence="1">JY119</strain>
    </source>
</reference>
<evidence type="ECO:0000313" key="2">
    <source>
        <dbReference type="Proteomes" id="UP001320706"/>
    </source>
</evidence>
<accession>A0ACC3SIZ9</accession>